<evidence type="ECO:0000313" key="2">
    <source>
        <dbReference type="EMBL" id="PSR20534.1"/>
    </source>
</evidence>
<proteinExistence type="predicted"/>
<evidence type="ECO:0000256" key="1">
    <source>
        <dbReference type="SAM" id="Phobius"/>
    </source>
</evidence>
<evidence type="ECO:0000313" key="3">
    <source>
        <dbReference type="Proteomes" id="UP000242705"/>
    </source>
</evidence>
<dbReference type="EMBL" id="PXYX01000142">
    <property type="protein sequence ID" value="PSR20534.1"/>
    <property type="molecule type" value="Genomic_DNA"/>
</dbReference>
<dbReference type="AlphaFoldDB" id="A0A2T2WE80"/>
<reference evidence="2 3" key="1">
    <citation type="journal article" date="2014" name="BMC Genomics">
        <title>Comparison of environmental and isolate Sulfobacillus genomes reveals diverse carbon, sulfur, nitrogen, and hydrogen metabolisms.</title>
        <authorList>
            <person name="Justice N.B."/>
            <person name="Norman A."/>
            <person name="Brown C.T."/>
            <person name="Singh A."/>
            <person name="Thomas B.C."/>
            <person name="Banfield J.F."/>
        </authorList>
    </citation>
    <scope>NUCLEOTIDE SEQUENCE [LARGE SCALE GENOMIC DNA]</scope>
    <source>
        <strain evidence="2">AMDSBA5</strain>
    </source>
</reference>
<comment type="caution">
    <text evidence="2">The sequence shown here is derived from an EMBL/GenBank/DDBJ whole genome shotgun (WGS) entry which is preliminary data.</text>
</comment>
<feature type="transmembrane region" description="Helical" evidence="1">
    <location>
        <begin position="184"/>
        <end position="204"/>
    </location>
</feature>
<keyword evidence="1" id="KW-0812">Transmembrane</keyword>
<feature type="transmembrane region" description="Helical" evidence="1">
    <location>
        <begin position="155"/>
        <end position="172"/>
    </location>
</feature>
<dbReference type="Proteomes" id="UP000242705">
    <property type="component" value="Unassembled WGS sequence"/>
</dbReference>
<feature type="transmembrane region" description="Helical" evidence="1">
    <location>
        <begin position="12"/>
        <end position="29"/>
    </location>
</feature>
<organism evidence="2 3">
    <name type="scientific">Sulfobacillus thermosulfidooxidans</name>
    <dbReference type="NCBI Taxonomy" id="28034"/>
    <lineage>
        <taxon>Bacteria</taxon>
        <taxon>Bacillati</taxon>
        <taxon>Bacillota</taxon>
        <taxon>Clostridia</taxon>
        <taxon>Eubacteriales</taxon>
        <taxon>Clostridiales Family XVII. Incertae Sedis</taxon>
        <taxon>Sulfobacillus</taxon>
    </lineage>
</organism>
<gene>
    <name evidence="2" type="ORF">C7B47_17935</name>
</gene>
<keyword evidence="1" id="KW-0472">Membrane</keyword>
<keyword evidence="1" id="KW-1133">Transmembrane helix</keyword>
<protein>
    <recommendedName>
        <fullName evidence="4">Type II secretion system protein GspF domain-containing protein</fullName>
    </recommendedName>
</protein>
<evidence type="ECO:0008006" key="4">
    <source>
        <dbReference type="Google" id="ProtNLM"/>
    </source>
</evidence>
<accession>A0A2T2WE80</accession>
<sequence length="212" mass="23218">MWTITHNVGEVLGLGLTASMIPGWIRLLLRRRRRVLLDTQFYTLANTLRLLLPITANLVIALRDARETAESPLADVLTAALRRETRQTGAATEFIRDVGRDLGLGEVELLGDVLTQVRTQTVQASDLLTNLTMMWGDRLQTEQKRAGKITGSQRLGLIMLGITILIQLGWPLVSQTVATLDRGIIAAVFGAIASGITFGAFTILMNQTQKVA</sequence>
<name>A0A2T2WE80_SULTH</name>